<proteinExistence type="predicted"/>
<dbReference type="PANTHER" id="PTHR46637:SF1">
    <property type="entry name" value="BLL5188 PROTEIN"/>
    <property type="match status" value="1"/>
</dbReference>
<dbReference type="EMBL" id="PFTH01000088">
    <property type="protein sequence ID" value="PJB88471.1"/>
    <property type="molecule type" value="Genomic_DNA"/>
</dbReference>
<evidence type="ECO:0000259" key="1">
    <source>
        <dbReference type="Pfam" id="PF13340"/>
    </source>
</evidence>
<evidence type="ECO:0000313" key="2">
    <source>
        <dbReference type="EMBL" id="PJB88471.1"/>
    </source>
</evidence>
<feature type="domain" description="Insertion element IS402-like" evidence="1">
    <location>
        <begin position="4"/>
        <end position="78"/>
    </location>
</feature>
<reference evidence="3" key="1">
    <citation type="submission" date="2017-09" db="EMBL/GenBank/DDBJ databases">
        <title>Depth-based differentiation of microbial function through sediment-hosted aquifers and enrichment of novel symbionts in the deep terrestrial subsurface.</title>
        <authorList>
            <person name="Probst A.J."/>
            <person name="Ladd B."/>
            <person name="Jarett J.K."/>
            <person name="Geller-Mcgrath D.E."/>
            <person name="Sieber C.M.K."/>
            <person name="Emerson J.B."/>
            <person name="Anantharaman K."/>
            <person name="Thomas B.C."/>
            <person name="Malmstrom R."/>
            <person name="Stieglmeier M."/>
            <person name="Klingl A."/>
            <person name="Woyke T."/>
            <person name="Ryan C.M."/>
            <person name="Banfield J.F."/>
        </authorList>
    </citation>
    <scope>NUCLEOTIDE SEQUENCE [LARGE SCALE GENOMIC DNA]</scope>
</reference>
<accession>A0A2M8DD19</accession>
<dbReference type="AlphaFoldDB" id="A0A2M8DD19"/>
<gene>
    <name evidence="2" type="ORF">CO083_02420</name>
</gene>
<dbReference type="PANTHER" id="PTHR46637">
    <property type="entry name" value="TIS1421-TRANSPOSASE PROTEIN A"/>
    <property type="match status" value="1"/>
</dbReference>
<dbReference type="Pfam" id="PF13340">
    <property type="entry name" value="DUF4096"/>
    <property type="match status" value="1"/>
</dbReference>
<dbReference type="InterPro" id="IPR052909">
    <property type="entry name" value="Transposase_6_like"/>
</dbReference>
<sequence>MRKLSDRQWKVIEPLLPRQDYSRGGRPRADDRKVMDGILWILRTGAQWDELPVKYGPAMTCWRRLKRWQKEGIWKKIWKELLVMLEKEEKIEWEVTYLDGTFSPAKKGVQK</sequence>
<organism evidence="2 3">
    <name type="scientific">Candidatus Roizmanbacteria bacterium CG_4_9_14_0_8_um_filter_34_12</name>
    <dbReference type="NCBI Taxonomy" id="1974840"/>
    <lineage>
        <taxon>Bacteria</taxon>
        <taxon>Candidatus Roizmaniibacteriota</taxon>
    </lineage>
</organism>
<dbReference type="NCBIfam" id="NF033580">
    <property type="entry name" value="transpos_IS5_3"/>
    <property type="match status" value="1"/>
</dbReference>
<name>A0A2M8DD19_9BACT</name>
<dbReference type="Proteomes" id="UP000229706">
    <property type="component" value="Unassembled WGS sequence"/>
</dbReference>
<evidence type="ECO:0000313" key="3">
    <source>
        <dbReference type="Proteomes" id="UP000229706"/>
    </source>
</evidence>
<protein>
    <recommendedName>
        <fullName evidence="1">Insertion element IS402-like domain-containing protein</fullName>
    </recommendedName>
</protein>
<comment type="caution">
    <text evidence="2">The sequence shown here is derived from an EMBL/GenBank/DDBJ whole genome shotgun (WGS) entry which is preliminary data.</text>
</comment>
<dbReference type="InterPro" id="IPR025161">
    <property type="entry name" value="IS402-like_dom"/>
</dbReference>